<dbReference type="AlphaFoldDB" id="A0AAE0ZMX1"/>
<comment type="caution">
    <text evidence="2">The sequence shown here is derived from an EMBL/GenBank/DDBJ whole genome shotgun (WGS) entry which is preliminary data.</text>
</comment>
<sequence>MYKESESKESRNTSQIGLETHPTKRERFDFRTEDPRSASYHTIARSLAPEMKFHQADCSKVLNLDVPKGLTPTDSLSRVPGTYGHD</sequence>
<feature type="compositionally biased region" description="Basic and acidic residues" evidence="1">
    <location>
        <begin position="1"/>
        <end position="11"/>
    </location>
</feature>
<keyword evidence="3" id="KW-1185">Reference proteome</keyword>
<name>A0AAE0ZMX1_9GAST</name>
<accession>A0AAE0ZMX1</accession>
<reference evidence="2" key="1">
    <citation type="journal article" date="2023" name="G3 (Bethesda)">
        <title>A reference genome for the long-term kleptoplast-retaining sea slug Elysia crispata morphotype clarki.</title>
        <authorList>
            <person name="Eastman K.E."/>
            <person name="Pendleton A.L."/>
            <person name="Shaikh M.A."/>
            <person name="Suttiyut T."/>
            <person name="Ogas R."/>
            <person name="Tomko P."/>
            <person name="Gavelis G."/>
            <person name="Widhalm J.R."/>
            <person name="Wisecaver J.H."/>
        </authorList>
    </citation>
    <scope>NUCLEOTIDE SEQUENCE</scope>
    <source>
        <strain evidence="2">ECLA1</strain>
    </source>
</reference>
<evidence type="ECO:0000256" key="1">
    <source>
        <dbReference type="SAM" id="MobiDB-lite"/>
    </source>
</evidence>
<evidence type="ECO:0000313" key="2">
    <source>
        <dbReference type="EMBL" id="KAK3772384.1"/>
    </source>
</evidence>
<organism evidence="2 3">
    <name type="scientific">Elysia crispata</name>
    <name type="common">lettuce slug</name>
    <dbReference type="NCBI Taxonomy" id="231223"/>
    <lineage>
        <taxon>Eukaryota</taxon>
        <taxon>Metazoa</taxon>
        <taxon>Spiralia</taxon>
        <taxon>Lophotrochozoa</taxon>
        <taxon>Mollusca</taxon>
        <taxon>Gastropoda</taxon>
        <taxon>Heterobranchia</taxon>
        <taxon>Euthyneura</taxon>
        <taxon>Panpulmonata</taxon>
        <taxon>Sacoglossa</taxon>
        <taxon>Placobranchoidea</taxon>
        <taxon>Plakobranchidae</taxon>
        <taxon>Elysia</taxon>
    </lineage>
</organism>
<evidence type="ECO:0000313" key="3">
    <source>
        <dbReference type="Proteomes" id="UP001283361"/>
    </source>
</evidence>
<dbReference type="EMBL" id="JAWDGP010003624">
    <property type="protein sequence ID" value="KAK3772384.1"/>
    <property type="molecule type" value="Genomic_DNA"/>
</dbReference>
<gene>
    <name evidence="2" type="ORF">RRG08_031408</name>
</gene>
<dbReference type="Proteomes" id="UP001283361">
    <property type="component" value="Unassembled WGS sequence"/>
</dbReference>
<protein>
    <submittedName>
        <fullName evidence="2">Uncharacterized protein</fullName>
    </submittedName>
</protein>
<proteinExistence type="predicted"/>
<feature type="compositionally biased region" description="Basic and acidic residues" evidence="1">
    <location>
        <begin position="21"/>
        <end position="36"/>
    </location>
</feature>
<feature type="region of interest" description="Disordered" evidence="1">
    <location>
        <begin position="65"/>
        <end position="86"/>
    </location>
</feature>
<feature type="region of interest" description="Disordered" evidence="1">
    <location>
        <begin position="1"/>
        <end position="36"/>
    </location>
</feature>